<dbReference type="GO" id="GO:0006352">
    <property type="term" value="P:DNA-templated transcription initiation"/>
    <property type="evidence" value="ECO:0007669"/>
    <property type="project" value="InterPro"/>
</dbReference>
<dbReference type="CDD" id="cd06171">
    <property type="entry name" value="Sigma70_r4"/>
    <property type="match status" value="1"/>
</dbReference>
<dbReference type="PANTHER" id="PTHR43133:SF46">
    <property type="entry name" value="RNA POLYMERASE SIGMA-70 FACTOR ECF SUBFAMILY"/>
    <property type="match status" value="1"/>
</dbReference>
<dbReference type="Pfam" id="PF08281">
    <property type="entry name" value="Sigma70_r4_2"/>
    <property type="match status" value="1"/>
</dbReference>
<dbReference type="Proteomes" id="UP000291819">
    <property type="component" value="Unassembled WGS sequence"/>
</dbReference>
<keyword evidence="7" id="KW-1185">Reference proteome</keyword>
<evidence type="ECO:0000256" key="1">
    <source>
        <dbReference type="ARBA" id="ARBA00010641"/>
    </source>
</evidence>
<dbReference type="InterPro" id="IPR013249">
    <property type="entry name" value="RNA_pol_sigma70_r4_t2"/>
</dbReference>
<proteinExistence type="inferred from homology"/>
<keyword evidence="2" id="KW-0805">Transcription regulation</keyword>
<accession>A0A4Q9H9J4</accession>
<evidence type="ECO:0000259" key="5">
    <source>
        <dbReference type="Pfam" id="PF08281"/>
    </source>
</evidence>
<dbReference type="InterPro" id="IPR013324">
    <property type="entry name" value="RNA_pol_sigma_r3/r4-like"/>
</dbReference>
<name>A0A4Q9H9J4_9SPHI</name>
<dbReference type="GO" id="GO:0003677">
    <property type="term" value="F:DNA binding"/>
    <property type="evidence" value="ECO:0007669"/>
    <property type="project" value="InterPro"/>
</dbReference>
<evidence type="ECO:0000256" key="4">
    <source>
        <dbReference type="ARBA" id="ARBA00023163"/>
    </source>
</evidence>
<dbReference type="InterPro" id="IPR036388">
    <property type="entry name" value="WH-like_DNA-bd_sf"/>
</dbReference>
<reference evidence="6 7" key="1">
    <citation type="submission" date="2019-02" db="EMBL/GenBank/DDBJ databases">
        <title>Pedobacter kyonggii whole genome sequence analysis.</title>
        <authorList>
            <person name="Dahal R.H."/>
        </authorList>
    </citation>
    <scope>NUCLEOTIDE SEQUENCE [LARGE SCALE GENOMIC DNA]</scope>
    <source>
        <strain evidence="6 7">K-4-11-1</strain>
    </source>
</reference>
<evidence type="ECO:0000313" key="6">
    <source>
        <dbReference type="EMBL" id="TBO40586.1"/>
    </source>
</evidence>
<comment type="caution">
    <text evidence="6">The sequence shown here is derived from an EMBL/GenBank/DDBJ whole genome shotgun (WGS) entry which is preliminary data.</text>
</comment>
<evidence type="ECO:0000313" key="7">
    <source>
        <dbReference type="Proteomes" id="UP000291819"/>
    </source>
</evidence>
<dbReference type="InterPro" id="IPR039425">
    <property type="entry name" value="RNA_pol_sigma-70-like"/>
</dbReference>
<keyword evidence="4" id="KW-0804">Transcription</keyword>
<evidence type="ECO:0000256" key="3">
    <source>
        <dbReference type="ARBA" id="ARBA00023082"/>
    </source>
</evidence>
<dbReference type="InterPro" id="IPR013325">
    <property type="entry name" value="RNA_pol_sigma_r2"/>
</dbReference>
<dbReference type="GO" id="GO:0016987">
    <property type="term" value="F:sigma factor activity"/>
    <property type="evidence" value="ECO:0007669"/>
    <property type="project" value="UniProtKB-KW"/>
</dbReference>
<keyword evidence="3" id="KW-0731">Sigma factor</keyword>
<dbReference type="NCBIfam" id="TIGR02937">
    <property type="entry name" value="sigma70-ECF"/>
    <property type="match status" value="1"/>
</dbReference>
<dbReference type="EMBL" id="SIXF01000021">
    <property type="protein sequence ID" value="TBO40586.1"/>
    <property type="molecule type" value="Genomic_DNA"/>
</dbReference>
<dbReference type="InterPro" id="IPR014284">
    <property type="entry name" value="RNA_pol_sigma-70_dom"/>
</dbReference>
<evidence type="ECO:0000256" key="2">
    <source>
        <dbReference type="ARBA" id="ARBA00023015"/>
    </source>
</evidence>
<dbReference type="AlphaFoldDB" id="A0A4Q9H9J4"/>
<gene>
    <name evidence="6" type="ORF">EYS08_18210</name>
</gene>
<dbReference type="RefSeq" id="WP_131031452.1">
    <property type="nucleotide sequence ID" value="NZ_SIXF01000021.1"/>
</dbReference>
<dbReference type="Gene3D" id="1.10.10.10">
    <property type="entry name" value="Winged helix-like DNA-binding domain superfamily/Winged helix DNA-binding domain"/>
    <property type="match status" value="1"/>
</dbReference>
<dbReference type="OrthoDB" id="759001at2"/>
<feature type="domain" description="RNA polymerase sigma factor 70 region 4 type 2" evidence="5">
    <location>
        <begin position="127"/>
        <end position="174"/>
    </location>
</feature>
<dbReference type="PANTHER" id="PTHR43133">
    <property type="entry name" value="RNA POLYMERASE ECF-TYPE SIGMA FACTO"/>
    <property type="match status" value="1"/>
</dbReference>
<comment type="similarity">
    <text evidence="1">Belongs to the sigma-70 factor family. ECF subfamily.</text>
</comment>
<dbReference type="SUPFAM" id="SSF88946">
    <property type="entry name" value="Sigma2 domain of RNA polymerase sigma factors"/>
    <property type="match status" value="1"/>
</dbReference>
<protein>
    <submittedName>
        <fullName evidence="6">Sigma-70 family RNA polymerase sigma factor</fullName>
    </submittedName>
</protein>
<dbReference type="SUPFAM" id="SSF88659">
    <property type="entry name" value="Sigma3 and sigma4 domains of RNA polymerase sigma factors"/>
    <property type="match status" value="1"/>
</dbReference>
<organism evidence="6 7">
    <name type="scientific">Pedobacter kyonggii</name>
    <dbReference type="NCBI Taxonomy" id="1926871"/>
    <lineage>
        <taxon>Bacteria</taxon>
        <taxon>Pseudomonadati</taxon>
        <taxon>Bacteroidota</taxon>
        <taxon>Sphingobacteriia</taxon>
        <taxon>Sphingobacteriales</taxon>
        <taxon>Sphingobacteriaceae</taxon>
        <taxon>Pedobacter</taxon>
    </lineage>
</organism>
<dbReference type="Gene3D" id="1.10.1740.10">
    <property type="match status" value="1"/>
</dbReference>
<sequence>MQIKFLLNSTTDPGEALPAMLSISTFELLYGRWNTILHRYAIYYLQDENAAQSIVNDLFLQIWSSPRNVENIKNYLFRSVKNACLNELSLLRRTPLRYLESEELIRASDSVVFSINPQVSSEKLDFLQKVISTLPPRRQLVFRMHRIEGFSYAEIADLLEISTRTVEDHLSKSMSYIHAECKHSIYEKLTEA</sequence>